<dbReference type="CDD" id="cd00161">
    <property type="entry name" value="beta-trefoil_Ricin-like"/>
    <property type="match status" value="1"/>
</dbReference>
<dbReference type="SMART" id="SM00458">
    <property type="entry name" value="RICIN"/>
    <property type="match status" value="1"/>
</dbReference>
<evidence type="ECO:0000313" key="4">
    <source>
        <dbReference type="Proteomes" id="UP000332933"/>
    </source>
</evidence>
<evidence type="ECO:0000313" key="2">
    <source>
        <dbReference type="EMBL" id="KAF0686045.1"/>
    </source>
</evidence>
<keyword evidence="4" id="KW-1185">Reference proteome</keyword>
<dbReference type="InterPro" id="IPR035992">
    <property type="entry name" value="Ricin_B-like_lectins"/>
</dbReference>
<dbReference type="Gene3D" id="2.80.10.50">
    <property type="match status" value="1"/>
</dbReference>
<evidence type="ECO:0000313" key="3">
    <source>
        <dbReference type="EMBL" id="VFT98807.1"/>
    </source>
</evidence>
<proteinExistence type="predicted"/>
<dbReference type="Proteomes" id="UP000332933">
    <property type="component" value="Unassembled WGS sequence"/>
</dbReference>
<dbReference type="SUPFAM" id="SSF50370">
    <property type="entry name" value="Ricin B-like lectins"/>
    <property type="match status" value="1"/>
</dbReference>
<gene>
    <name evidence="3" type="primary">Aste57867_22139</name>
    <name evidence="2" type="ORF">As57867_022070</name>
    <name evidence="3" type="ORF">ASTE57867_22139</name>
</gene>
<dbReference type="AlphaFoldDB" id="A0A485LJL3"/>
<feature type="domain" description="Ricin B lectin" evidence="1">
    <location>
        <begin position="50"/>
        <end position="175"/>
    </location>
</feature>
<accession>A0A485LJL3</accession>
<dbReference type="InterPro" id="IPR000772">
    <property type="entry name" value="Ricin_B_lectin"/>
</dbReference>
<dbReference type="EMBL" id="CAADRA010007043">
    <property type="protein sequence ID" value="VFT98807.1"/>
    <property type="molecule type" value="Genomic_DNA"/>
</dbReference>
<dbReference type="EMBL" id="VJMH01007017">
    <property type="protein sequence ID" value="KAF0686045.1"/>
    <property type="molecule type" value="Genomic_DNA"/>
</dbReference>
<reference evidence="3 4" key="1">
    <citation type="submission" date="2019-03" db="EMBL/GenBank/DDBJ databases">
        <authorList>
            <person name="Gaulin E."/>
            <person name="Dumas B."/>
        </authorList>
    </citation>
    <scope>NUCLEOTIDE SEQUENCE [LARGE SCALE GENOMIC DNA]</scope>
    <source>
        <strain evidence="3">CBS 568.67</strain>
    </source>
</reference>
<dbReference type="PROSITE" id="PS50231">
    <property type="entry name" value="RICIN_B_LECTIN"/>
    <property type="match status" value="1"/>
</dbReference>
<reference evidence="2" key="2">
    <citation type="submission" date="2019-06" db="EMBL/GenBank/DDBJ databases">
        <title>Genomics analysis of Aphanomyces spp. identifies a new class of oomycete effector associated with host adaptation.</title>
        <authorList>
            <person name="Gaulin E."/>
        </authorList>
    </citation>
    <scope>NUCLEOTIDE SEQUENCE</scope>
    <source>
        <strain evidence="2">CBS 578.67</strain>
    </source>
</reference>
<organism evidence="3 4">
    <name type="scientific">Aphanomyces stellatus</name>
    <dbReference type="NCBI Taxonomy" id="120398"/>
    <lineage>
        <taxon>Eukaryota</taxon>
        <taxon>Sar</taxon>
        <taxon>Stramenopiles</taxon>
        <taxon>Oomycota</taxon>
        <taxon>Saprolegniomycetes</taxon>
        <taxon>Saprolegniales</taxon>
        <taxon>Verrucalvaceae</taxon>
        <taxon>Aphanomyces</taxon>
    </lineage>
</organism>
<dbReference type="Pfam" id="PF00652">
    <property type="entry name" value="Ricin_B_lectin"/>
    <property type="match status" value="1"/>
</dbReference>
<protein>
    <submittedName>
        <fullName evidence="3">Aste57867_22139 protein</fullName>
    </submittedName>
</protein>
<evidence type="ECO:0000259" key="1">
    <source>
        <dbReference type="SMART" id="SM00458"/>
    </source>
</evidence>
<sequence length="193" mass="20851">MALLSSKWPTRAVSIDSNGASLRAIQSGDDSQVMNLTLVPTLPTRATPLKGTIAIGSNRSYCLEVPNLETTWKFEPIGTPCREDAQVQQWEWVNATYVYNPSTKMCLTREKNNAFSGTKIKVAACTATDGQIWKVDGTALVHPKLPTLVLEMPFGSPSTLQYLANGNDAQMLDLTQVLSAAPTPVPTSQPTLG</sequence>
<name>A0A485LJL3_9STRA</name>